<dbReference type="EMBL" id="CM042883">
    <property type="protein sequence ID" value="KAI4372864.1"/>
    <property type="molecule type" value="Genomic_DNA"/>
</dbReference>
<evidence type="ECO:0000313" key="2">
    <source>
        <dbReference type="Proteomes" id="UP001057402"/>
    </source>
</evidence>
<gene>
    <name evidence="1" type="ORF">MLD38_011048</name>
</gene>
<reference evidence="2" key="1">
    <citation type="journal article" date="2023" name="Front. Plant Sci.">
        <title>Chromosomal-level genome assembly of Melastoma candidum provides insights into trichome evolution.</title>
        <authorList>
            <person name="Zhong Y."/>
            <person name="Wu W."/>
            <person name="Sun C."/>
            <person name="Zou P."/>
            <person name="Liu Y."/>
            <person name="Dai S."/>
            <person name="Zhou R."/>
        </authorList>
    </citation>
    <scope>NUCLEOTIDE SEQUENCE [LARGE SCALE GENOMIC DNA]</scope>
</reference>
<keyword evidence="2" id="KW-1185">Reference proteome</keyword>
<organism evidence="1 2">
    <name type="scientific">Melastoma candidum</name>
    <dbReference type="NCBI Taxonomy" id="119954"/>
    <lineage>
        <taxon>Eukaryota</taxon>
        <taxon>Viridiplantae</taxon>
        <taxon>Streptophyta</taxon>
        <taxon>Embryophyta</taxon>
        <taxon>Tracheophyta</taxon>
        <taxon>Spermatophyta</taxon>
        <taxon>Magnoliopsida</taxon>
        <taxon>eudicotyledons</taxon>
        <taxon>Gunneridae</taxon>
        <taxon>Pentapetalae</taxon>
        <taxon>rosids</taxon>
        <taxon>malvids</taxon>
        <taxon>Myrtales</taxon>
        <taxon>Melastomataceae</taxon>
        <taxon>Melastomatoideae</taxon>
        <taxon>Melastomateae</taxon>
        <taxon>Melastoma</taxon>
    </lineage>
</organism>
<dbReference type="Proteomes" id="UP001057402">
    <property type="component" value="Chromosome 4"/>
</dbReference>
<evidence type="ECO:0000313" key="1">
    <source>
        <dbReference type="EMBL" id="KAI4372864.1"/>
    </source>
</evidence>
<accession>A0ACB9R1V6</accession>
<comment type="caution">
    <text evidence="1">The sequence shown here is derived from an EMBL/GenBank/DDBJ whole genome shotgun (WGS) entry which is preliminary data.</text>
</comment>
<protein>
    <submittedName>
        <fullName evidence="1">Uncharacterized protein</fullName>
    </submittedName>
</protein>
<name>A0ACB9R1V6_9MYRT</name>
<sequence length="100" mass="11450">MKWWVQPQPRCYHFESSRQRTHGPHPLSSGPPGSLTRLKPHPDADSPSSTVNTWRSSSDMMVKCLDYFQQRSSSAPRQQMTLSSQSNSKPHVAANSRKRW</sequence>
<proteinExistence type="predicted"/>